<gene>
    <name evidence="2" type="primary">RvY_03653-1</name>
    <name evidence="2" type="synonym">RvY_03653.1</name>
    <name evidence="2" type="ORF">RvY_03653</name>
</gene>
<feature type="compositionally biased region" description="Basic residues" evidence="1">
    <location>
        <begin position="51"/>
        <end position="61"/>
    </location>
</feature>
<reference evidence="2 3" key="1">
    <citation type="journal article" date="2016" name="Nat. Commun.">
        <title>Extremotolerant tardigrade genome and improved radiotolerance of human cultured cells by tardigrade-unique protein.</title>
        <authorList>
            <person name="Hashimoto T."/>
            <person name="Horikawa D.D."/>
            <person name="Saito Y."/>
            <person name="Kuwahara H."/>
            <person name="Kozuka-Hata H."/>
            <person name="Shin-I T."/>
            <person name="Minakuchi Y."/>
            <person name="Ohishi K."/>
            <person name="Motoyama A."/>
            <person name="Aizu T."/>
            <person name="Enomoto A."/>
            <person name="Kondo K."/>
            <person name="Tanaka S."/>
            <person name="Hara Y."/>
            <person name="Koshikawa S."/>
            <person name="Sagara H."/>
            <person name="Miura T."/>
            <person name="Yokobori S."/>
            <person name="Miyagawa K."/>
            <person name="Suzuki Y."/>
            <person name="Kubo T."/>
            <person name="Oyama M."/>
            <person name="Kohara Y."/>
            <person name="Fujiyama A."/>
            <person name="Arakawa K."/>
            <person name="Katayama T."/>
            <person name="Toyoda A."/>
            <person name="Kunieda T."/>
        </authorList>
    </citation>
    <scope>NUCLEOTIDE SEQUENCE [LARGE SCALE GENOMIC DNA]</scope>
    <source>
        <strain evidence="2 3">YOKOZUNA-1</strain>
    </source>
</reference>
<protein>
    <submittedName>
        <fullName evidence="2">Uncharacterized protein</fullName>
    </submittedName>
</protein>
<feature type="region of interest" description="Disordered" evidence="1">
    <location>
        <begin position="1"/>
        <end position="61"/>
    </location>
</feature>
<evidence type="ECO:0000313" key="3">
    <source>
        <dbReference type="Proteomes" id="UP000186922"/>
    </source>
</evidence>
<feature type="compositionally biased region" description="Basic residues" evidence="1">
    <location>
        <begin position="1"/>
        <end position="11"/>
    </location>
</feature>
<evidence type="ECO:0000313" key="2">
    <source>
        <dbReference type="EMBL" id="GAU91393.1"/>
    </source>
</evidence>
<keyword evidence="3" id="KW-1185">Reference proteome</keyword>
<dbReference type="Proteomes" id="UP000186922">
    <property type="component" value="Unassembled WGS sequence"/>
</dbReference>
<name>A0A1D1UY78_RAMVA</name>
<comment type="caution">
    <text evidence="2">The sequence shown here is derived from an EMBL/GenBank/DDBJ whole genome shotgun (WGS) entry which is preliminary data.</text>
</comment>
<evidence type="ECO:0000256" key="1">
    <source>
        <dbReference type="SAM" id="MobiDB-lite"/>
    </source>
</evidence>
<sequence length="61" mass="7487">MMMRRHMKRHTNYQNHPARRPPTPQRIRKGKEAHEETHESPESSQTMIHGRQLRHIRREDP</sequence>
<proteinExistence type="predicted"/>
<feature type="compositionally biased region" description="Basic and acidic residues" evidence="1">
    <location>
        <begin position="30"/>
        <end position="41"/>
    </location>
</feature>
<organism evidence="2 3">
    <name type="scientific">Ramazzottius varieornatus</name>
    <name type="common">Water bear</name>
    <name type="synonym">Tardigrade</name>
    <dbReference type="NCBI Taxonomy" id="947166"/>
    <lineage>
        <taxon>Eukaryota</taxon>
        <taxon>Metazoa</taxon>
        <taxon>Ecdysozoa</taxon>
        <taxon>Tardigrada</taxon>
        <taxon>Eutardigrada</taxon>
        <taxon>Parachela</taxon>
        <taxon>Hypsibioidea</taxon>
        <taxon>Ramazzottiidae</taxon>
        <taxon>Ramazzottius</taxon>
    </lineage>
</organism>
<dbReference type="EMBL" id="BDGG01000002">
    <property type="protein sequence ID" value="GAU91393.1"/>
    <property type="molecule type" value="Genomic_DNA"/>
</dbReference>
<accession>A0A1D1UY78</accession>
<dbReference type="AlphaFoldDB" id="A0A1D1UY78"/>